<comment type="caution">
    <text evidence="1">The sequence shown here is derived from an EMBL/GenBank/DDBJ whole genome shotgun (WGS) entry which is preliminary data.</text>
</comment>
<name>X0UHM0_9ZZZZ</name>
<reference evidence="1" key="1">
    <citation type="journal article" date="2014" name="Front. Microbiol.">
        <title>High frequency of phylogenetically diverse reductive dehalogenase-homologous genes in deep subseafloor sedimentary metagenomes.</title>
        <authorList>
            <person name="Kawai M."/>
            <person name="Futagami T."/>
            <person name="Toyoda A."/>
            <person name="Takaki Y."/>
            <person name="Nishi S."/>
            <person name="Hori S."/>
            <person name="Arai W."/>
            <person name="Tsubouchi T."/>
            <person name="Morono Y."/>
            <person name="Uchiyama I."/>
            <person name="Ito T."/>
            <person name="Fujiyama A."/>
            <person name="Inagaki F."/>
            <person name="Takami H."/>
        </authorList>
    </citation>
    <scope>NUCLEOTIDE SEQUENCE</scope>
    <source>
        <strain evidence="1">Expedition CK06-06</strain>
    </source>
</reference>
<protein>
    <submittedName>
        <fullName evidence="1">Uncharacterized protein</fullName>
    </submittedName>
</protein>
<sequence length="48" mass="5809">MGNPAQDAQWATWSGYVPPMRRNWNGLRIEEPLEWHQRRLNRQPYPFG</sequence>
<feature type="non-terminal residue" evidence="1">
    <location>
        <position position="48"/>
    </location>
</feature>
<accession>X0UHM0</accession>
<proteinExistence type="predicted"/>
<organism evidence="1">
    <name type="scientific">marine sediment metagenome</name>
    <dbReference type="NCBI Taxonomy" id="412755"/>
    <lineage>
        <taxon>unclassified sequences</taxon>
        <taxon>metagenomes</taxon>
        <taxon>ecological metagenomes</taxon>
    </lineage>
</organism>
<dbReference type="AlphaFoldDB" id="X0UHM0"/>
<gene>
    <name evidence="1" type="ORF">S01H1_38460</name>
</gene>
<dbReference type="EMBL" id="BARS01024214">
    <property type="protein sequence ID" value="GAG05259.1"/>
    <property type="molecule type" value="Genomic_DNA"/>
</dbReference>
<evidence type="ECO:0000313" key="1">
    <source>
        <dbReference type="EMBL" id="GAG05259.1"/>
    </source>
</evidence>